<organism evidence="4 5">
    <name type="scientific">Porphyridium purpureum</name>
    <name type="common">Red alga</name>
    <name type="synonym">Porphyridium cruentum</name>
    <dbReference type="NCBI Taxonomy" id="35688"/>
    <lineage>
        <taxon>Eukaryota</taxon>
        <taxon>Rhodophyta</taxon>
        <taxon>Bangiophyceae</taxon>
        <taxon>Porphyridiales</taxon>
        <taxon>Porphyridiaceae</taxon>
        <taxon>Porphyridium</taxon>
    </lineage>
</organism>
<keyword evidence="5" id="KW-1185">Reference proteome</keyword>
<evidence type="ECO:0000256" key="2">
    <source>
        <dbReference type="SAM" id="MobiDB-lite"/>
    </source>
</evidence>
<keyword evidence="1" id="KW-0175">Coiled coil</keyword>
<protein>
    <submittedName>
        <fullName evidence="4">Uncharacterized protein</fullName>
    </submittedName>
</protein>
<feature type="transmembrane region" description="Helical" evidence="3">
    <location>
        <begin position="315"/>
        <end position="335"/>
    </location>
</feature>
<evidence type="ECO:0000256" key="1">
    <source>
        <dbReference type="SAM" id="Coils"/>
    </source>
</evidence>
<keyword evidence="3" id="KW-0812">Transmembrane</keyword>
<evidence type="ECO:0000313" key="5">
    <source>
        <dbReference type="Proteomes" id="UP000324585"/>
    </source>
</evidence>
<feature type="region of interest" description="Disordered" evidence="2">
    <location>
        <begin position="413"/>
        <end position="460"/>
    </location>
</feature>
<feature type="transmembrane region" description="Helical" evidence="3">
    <location>
        <begin position="280"/>
        <end position="303"/>
    </location>
</feature>
<comment type="caution">
    <text evidence="4">The sequence shown here is derived from an EMBL/GenBank/DDBJ whole genome shotgun (WGS) entry which is preliminary data.</text>
</comment>
<gene>
    <name evidence="4" type="ORF">FVE85_2357</name>
</gene>
<feature type="coiled-coil region" evidence="1">
    <location>
        <begin position="86"/>
        <end position="155"/>
    </location>
</feature>
<sequence>MEVMSRRSQTGPFQSQAYSSARMGALVPVLAVYLLCLSGVRSTEHGYNAQLDPERMTTQEVDAELVMLGQKLAQEMQAVGAFERGVEQITKELERQELKYDQQRKRLADLDAESASMRARLAVVTDEANAQQRLLEAKQGELEETKRTKQLLEDNWHALKLTDYLEKRAEQFGPVSRTLVTRAVQDALPFASGKVRTLRAYREQHPIAAKIVLATVSFGSAACIFTVLRLWHIYHGVITMAGVVLVLDAWGALATLVMLSLDVMLGVDPVWAMRLHHEQMFWVVVLGTLFFFLVALTTRVVYLASHLSISKFGELVVLIMVQRHFIITVLMGSLAPNETEQTQHARFLTLYALTTALFALFFYTRLEEVTGMKSPAELLAWVRINLRPILSALMFSRDSAKRLSSRAALRSDRAYRSLSKSRKHKHSGSDSDDSYHSDDNTSSVDASHDDELRNSSDSSD</sequence>
<keyword evidence="3" id="KW-0472">Membrane</keyword>
<feature type="compositionally biased region" description="Basic and acidic residues" evidence="2">
    <location>
        <begin position="427"/>
        <end position="439"/>
    </location>
</feature>
<evidence type="ECO:0000313" key="4">
    <source>
        <dbReference type="EMBL" id="KAA8496202.1"/>
    </source>
</evidence>
<feature type="transmembrane region" description="Helical" evidence="3">
    <location>
        <begin position="347"/>
        <end position="366"/>
    </location>
</feature>
<dbReference type="EMBL" id="VRMN01000003">
    <property type="protein sequence ID" value="KAA8496202.1"/>
    <property type="molecule type" value="Genomic_DNA"/>
</dbReference>
<dbReference type="AlphaFoldDB" id="A0A5J4YZD6"/>
<dbReference type="Proteomes" id="UP000324585">
    <property type="component" value="Unassembled WGS sequence"/>
</dbReference>
<reference evidence="5" key="1">
    <citation type="journal article" date="2019" name="Nat. Commun.">
        <title>Expansion of phycobilisome linker gene families in mesophilic red algae.</title>
        <authorList>
            <person name="Lee J."/>
            <person name="Kim D."/>
            <person name="Bhattacharya D."/>
            <person name="Yoon H.S."/>
        </authorList>
    </citation>
    <scope>NUCLEOTIDE SEQUENCE [LARGE SCALE GENOMIC DNA]</scope>
    <source>
        <strain evidence="5">CCMP 1328</strain>
    </source>
</reference>
<feature type="transmembrane region" description="Helical" evidence="3">
    <location>
        <begin position="207"/>
        <end position="231"/>
    </location>
</feature>
<evidence type="ECO:0000256" key="3">
    <source>
        <dbReference type="SAM" id="Phobius"/>
    </source>
</evidence>
<keyword evidence="3" id="KW-1133">Transmembrane helix</keyword>
<name>A0A5J4YZD6_PORPP</name>
<proteinExistence type="predicted"/>
<accession>A0A5J4YZD6</accession>
<feature type="transmembrane region" description="Helical" evidence="3">
    <location>
        <begin position="237"/>
        <end position="259"/>
    </location>
</feature>